<evidence type="ECO:0000313" key="2">
    <source>
        <dbReference type="Proteomes" id="UP000318834"/>
    </source>
</evidence>
<protein>
    <submittedName>
        <fullName evidence="1">Uncharacterized protein</fullName>
    </submittedName>
</protein>
<proteinExistence type="predicted"/>
<comment type="caution">
    <text evidence="1">The sequence shown here is derived from an EMBL/GenBank/DDBJ whole genome shotgun (WGS) entry which is preliminary data.</text>
</comment>
<evidence type="ECO:0000313" key="1">
    <source>
        <dbReference type="EMBL" id="TMI71087.1"/>
    </source>
</evidence>
<gene>
    <name evidence="1" type="ORF">E6H05_12975</name>
</gene>
<sequence>MARPDVDLDLIRDYVKIGIALDEALAGRRNTRSIGELSSARVSLAERLGITARERKLGSELLASISEALASATGNARKILRGKWRSLQEEIRLSGHQDGAKEMYVRAITRLREKTPQLFSRAELAMSPKALFERVFSKGRSTE</sequence>
<dbReference type="EMBL" id="VBAP01000122">
    <property type="protein sequence ID" value="TMI71087.1"/>
    <property type="molecule type" value="Genomic_DNA"/>
</dbReference>
<accession>A0A537IIW3</accession>
<dbReference type="AlphaFoldDB" id="A0A537IIW3"/>
<name>A0A537IIW3_9BACT</name>
<organism evidence="1 2">
    <name type="scientific">Candidatus Segetimicrobium genomatis</name>
    <dbReference type="NCBI Taxonomy" id="2569760"/>
    <lineage>
        <taxon>Bacteria</taxon>
        <taxon>Bacillati</taxon>
        <taxon>Candidatus Sysuimicrobiota</taxon>
        <taxon>Candidatus Sysuimicrobiia</taxon>
        <taxon>Candidatus Sysuimicrobiales</taxon>
        <taxon>Candidatus Segetimicrobiaceae</taxon>
        <taxon>Candidatus Segetimicrobium</taxon>
    </lineage>
</organism>
<reference evidence="1 2" key="1">
    <citation type="journal article" date="2019" name="Nat. Microbiol.">
        <title>Mediterranean grassland soil C-N compound turnover is dependent on rainfall and depth, and is mediated by genomically divergent microorganisms.</title>
        <authorList>
            <person name="Diamond S."/>
            <person name="Andeer P.F."/>
            <person name="Li Z."/>
            <person name="Crits-Christoph A."/>
            <person name="Burstein D."/>
            <person name="Anantharaman K."/>
            <person name="Lane K.R."/>
            <person name="Thomas B.C."/>
            <person name="Pan C."/>
            <person name="Northen T.R."/>
            <person name="Banfield J.F."/>
        </authorList>
    </citation>
    <scope>NUCLEOTIDE SEQUENCE [LARGE SCALE GENOMIC DNA]</scope>
    <source>
        <strain evidence="1">NP_8</strain>
    </source>
</reference>
<dbReference type="Proteomes" id="UP000318834">
    <property type="component" value="Unassembled WGS sequence"/>
</dbReference>